<comment type="caution">
    <text evidence="1">Lacks conserved residue(s) required for the propagation of feature annotation.</text>
</comment>
<dbReference type="RefSeq" id="WP_069633068.1">
    <property type="nucleotide sequence ID" value="NZ_CP012546.1"/>
</dbReference>
<dbReference type="Pfam" id="PF01230">
    <property type="entry name" value="HIT"/>
    <property type="match status" value="1"/>
</dbReference>
<dbReference type="InterPro" id="IPR011146">
    <property type="entry name" value="HIT-like"/>
</dbReference>
<dbReference type="InterPro" id="IPR036265">
    <property type="entry name" value="HIT-like_sf"/>
</dbReference>
<evidence type="ECO:0000259" key="2">
    <source>
        <dbReference type="PROSITE" id="PS51084"/>
    </source>
</evidence>
<dbReference type="EMBL" id="MCRK01000046">
    <property type="protein sequence ID" value="OPA74468.1"/>
    <property type="molecule type" value="Genomic_DNA"/>
</dbReference>
<accession>A0AAX0L7V9</accession>
<proteinExistence type="predicted"/>
<dbReference type="GO" id="GO:0003824">
    <property type="term" value="F:catalytic activity"/>
    <property type="evidence" value="ECO:0007669"/>
    <property type="project" value="InterPro"/>
</dbReference>
<dbReference type="PIRSF" id="PIRSF000714">
    <property type="entry name" value="HIT"/>
    <property type="match status" value="1"/>
</dbReference>
<dbReference type="InterPro" id="IPR026026">
    <property type="entry name" value="HIT_Hint"/>
</dbReference>
<comment type="caution">
    <text evidence="3">The sequence shown here is derived from an EMBL/GenBank/DDBJ whole genome shotgun (WGS) entry which is preliminary data.</text>
</comment>
<organism evidence="3 4">
    <name type="scientific">Campylobacter pinnipediorum subsp. pinnipediorum</name>
    <dbReference type="NCBI Taxonomy" id="1660067"/>
    <lineage>
        <taxon>Bacteria</taxon>
        <taxon>Pseudomonadati</taxon>
        <taxon>Campylobacterota</taxon>
        <taxon>Epsilonproteobacteria</taxon>
        <taxon>Campylobacterales</taxon>
        <taxon>Campylobacteraceae</taxon>
        <taxon>Campylobacter</taxon>
    </lineage>
</organism>
<dbReference type="PROSITE" id="PS51084">
    <property type="entry name" value="HIT_2"/>
    <property type="match status" value="1"/>
</dbReference>
<evidence type="ECO:0000313" key="3">
    <source>
        <dbReference type="EMBL" id="OPA74468.1"/>
    </source>
</evidence>
<name>A0AAX0L7V9_9BACT</name>
<gene>
    <name evidence="3" type="ORF">BFG04_07015</name>
</gene>
<reference evidence="3 4" key="1">
    <citation type="submission" date="2016-08" db="EMBL/GenBank/DDBJ databases">
        <title>Campylobacter species from sea mammals.</title>
        <authorList>
            <person name="Gilbert M.J."/>
            <person name="Byrne B.A."/>
            <person name="Zomer A.L."/>
            <person name="Wagenaar J.A."/>
        </authorList>
    </citation>
    <scope>NUCLEOTIDE SEQUENCE [LARGE SCALE GENOMIC DNA]</scope>
    <source>
        <strain evidence="3 4">1105248</strain>
    </source>
</reference>
<protein>
    <submittedName>
        <fullName evidence="3">Histidine triad (HIT) protein</fullName>
    </submittedName>
</protein>
<evidence type="ECO:0000313" key="4">
    <source>
        <dbReference type="Proteomes" id="UP000189728"/>
    </source>
</evidence>
<dbReference type="Gene3D" id="3.30.428.10">
    <property type="entry name" value="HIT-like"/>
    <property type="match status" value="1"/>
</dbReference>
<evidence type="ECO:0000256" key="1">
    <source>
        <dbReference type="PROSITE-ProRule" id="PRU00464"/>
    </source>
</evidence>
<dbReference type="AlphaFoldDB" id="A0AAX0L7V9"/>
<sequence length="118" mass="14408">MIYEDEYIIIEQEQNKLPWIKIFSKKKYKELSECDEETRKRLFDVMLIVEKAMLDFYKPEKINIASFGNIYPFVHIHVIARFKEDDYFPESMWGQKQRESELKLPSFDEFCKKLIKLL</sequence>
<feature type="domain" description="HIT" evidence="2">
    <location>
        <begin position="1"/>
        <end position="88"/>
    </location>
</feature>
<dbReference type="Proteomes" id="UP000189728">
    <property type="component" value="Unassembled WGS sequence"/>
</dbReference>
<dbReference type="SUPFAM" id="SSF54197">
    <property type="entry name" value="HIT-like"/>
    <property type="match status" value="1"/>
</dbReference>